<keyword evidence="3" id="KW-1185">Reference proteome</keyword>
<dbReference type="EMBL" id="HG001877">
    <property type="protein sequence ID" value="CDF37839.1"/>
    <property type="molecule type" value="Genomic_DNA"/>
</dbReference>
<keyword evidence="1" id="KW-0812">Transmembrane</keyword>
<dbReference type="Gramene" id="CDF37839">
    <property type="protein sequence ID" value="CDF37839"/>
    <property type="gene ID" value="CHC_T00006068001"/>
</dbReference>
<dbReference type="Proteomes" id="UP000012073">
    <property type="component" value="Unassembled WGS sequence"/>
</dbReference>
<evidence type="ECO:0000313" key="3">
    <source>
        <dbReference type="Proteomes" id="UP000012073"/>
    </source>
</evidence>
<organism evidence="2 3">
    <name type="scientific">Chondrus crispus</name>
    <name type="common">Carrageen Irish moss</name>
    <name type="synonym">Polymorpha crispa</name>
    <dbReference type="NCBI Taxonomy" id="2769"/>
    <lineage>
        <taxon>Eukaryota</taxon>
        <taxon>Rhodophyta</taxon>
        <taxon>Florideophyceae</taxon>
        <taxon>Rhodymeniophycidae</taxon>
        <taxon>Gigartinales</taxon>
        <taxon>Gigartinaceae</taxon>
        <taxon>Chondrus</taxon>
    </lineage>
</organism>
<evidence type="ECO:0000313" key="2">
    <source>
        <dbReference type="EMBL" id="CDF37839.1"/>
    </source>
</evidence>
<gene>
    <name evidence="2" type="ORF">CHC_T00006068001</name>
</gene>
<feature type="transmembrane region" description="Helical" evidence="1">
    <location>
        <begin position="33"/>
        <end position="53"/>
    </location>
</feature>
<proteinExistence type="predicted"/>
<accession>R7QID7</accession>
<protein>
    <submittedName>
        <fullName evidence="2">Uncharacterized protein</fullName>
    </submittedName>
</protein>
<sequence length="97" mass="10900">MTDLYVDGGLERLKPCHRACRKTCRSVKLAMQFQFATISSALTFVAFLISAFISSRYRTLSNFFLFFRMTNLISVTSGLSRRFACATSVDFATSAVM</sequence>
<dbReference type="RefSeq" id="XP_005717710.1">
    <property type="nucleotide sequence ID" value="XM_005717653.1"/>
</dbReference>
<keyword evidence="1" id="KW-1133">Transmembrane helix</keyword>
<reference evidence="3" key="1">
    <citation type="journal article" date="2013" name="Proc. Natl. Acad. Sci. U.S.A.">
        <title>Genome structure and metabolic features in the red seaweed Chondrus crispus shed light on evolution of the Archaeplastida.</title>
        <authorList>
            <person name="Collen J."/>
            <person name="Porcel B."/>
            <person name="Carre W."/>
            <person name="Ball S.G."/>
            <person name="Chaparro C."/>
            <person name="Tonon T."/>
            <person name="Barbeyron T."/>
            <person name="Michel G."/>
            <person name="Noel B."/>
            <person name="Valentin K."/>
            <person name="Elias M."/>
            <person name="Artiguenave F."/>
            <person name="Arun A."/>
            <person name="Aury J.M."/>
            <person name="Barbosa-Neto J.F."/>
            <person name="Bothwell J.H."/>
            <person name="Bouget F.Y."/>
            <person name="Brillet L."/>
            <person name="Cabello-Hurtado F."/>
            <person name="Capella-Gutierrez S."/>
            <person name="Charrier B."/>
            <person name="Cladiere L."/>
            <person name="Cock J.M."/>
            <person name="Coelho S.M."/>
            <person name="Colleoni C."/>
            <person name="Czjzek M."/>
            <person name="Da Silva C."/>
            <person name="Delage L."/>
            <person name="Denoeud F."/>
            <person name="Deschamps P."/>
            <person name="Dittami S.M."/>
            <person name="Gabaldon T."/>
            <person name="Gachon C.M."/>
            <person name="Groisillier A."/>
            <person name="Herve C."/>
            <person name="Jabbari K."/>
            <person name="Katinka M."/>
            <person name="Kloareg B."/>
            <person name="Kowalczyk N."/>
            <person name="Labadie K."/>
            <person name="Leblanc C."/>
            <person name="Lopez P.J."/>
            <person name="McLachlan D.H."/>
            <person name="Meslet-Cladiere L."/>
            <person name="Moustafa A."/>
            <person name="Nehr Z."/>
            <person name="Nyvall Collen P."/>
            <person name="Panaud O."/>
            <person name="Partensky F."/>
            <person name="Poulain J."/>
            <person name="Rensing S.A."/>
            <person name="Rousvoal S."/>
            <person name="Samson G."/>
            <person name="Symeonidi A."/>
            <person name="Weissenbach J."/>
            <person name="Zambounis A."/>
            <person name="Wincker P."/>
            <person name="Boyen C."/>
        </authorList>
    </citation>
    <scope>NUCLEOTIDE SEQUENCE [LARGE SCALE GENOMIC DNA]</scope>
    <source>
        <strain evidence="3">cv. Stackhouse</strain>
    </source>
</reference>
<dbReference type="KEGG" id="ccp:CHC_T00006068001"/>
<dbReference type="AlphaFoldDB" id="R7QID7"/>
<name>R7QID7_CHOCR</name>
<dbReference type="GeneID" id="17325426"/>
<evidence type="ECO:0000256" key="1">
    <source>
        <dbReference type="SAM" id="Phobius"/>
    </source>
</evidence>
<keyword evidence="1" id="KW-0472">Membrane</keyword>